<evidence type="ECO:0000313" key="5">
    <source>
        <dbReference type="EMBL" id="MDG4721083.1"/>
    </source>
</evidence>
<dbReference type="EC" id="2.7.7.65" evidence="1"/>
<dbReference type="SUPFAM" id="SSF55073">
    <property type="entry name" value="Nucleotide cyclase"/>
    <property type="match status" value="1"/>
</dbReference>
<dbReference type="InterPro" id="IPR000160">
    <property type="entry name" value="GGDEF_dom"/>
</dbReference>
<feature type="coiled-coil region" evidence="3">
    <location>
        <begin position="42"/>
        <end position="69"/>
    </location>
</feature>
<evidence type="ECO:0000259" key="4">
    <source>
        <dbReference type="PROSITE" id="PS50887"/>
    </source>
</evidence>
<dbReference type="PROSITE" id="PS50887">
    <property type="entry name" value="GGDEF"/>
    <property type="match status" value="1"/>
</dbReference>
<comment type="catalytic activity">
    <reaction evidence="2">
        <text>2 GTP = 3',3'-c-di-GMP + 2 diphosphate</text>
        <dbReference type="Rhea" id="RHEA:24898"/>
        <dbReference type="ChEBI" id="CHEBI:33019"/>
        <dbReference type="ChEBI" id="CHEBI:37565"/>
        <dbReference type="ChEBI" id="CHEBI:58805"/>
        <dbReference type="EC" id="2.7.7.65"/>
    </reaction>
</comment>
<accession>A0ABT6GGP6</accession>
<sequence>MFFITDEDLRELRSMGSALLTITKKDASPTLANSVTSLIQHTRSLQNKLDHQRSRIDQLEKLVEADELTGAYNRRGFLRRFRETLARSKRTGRHGILIIADINDLKKINDTFGHQLGDAAICHFVKVMKSHVRADDYVARIGGDEFAILLCEADQDKASTRVSDLEFALKSFPLMGRRLSMKLSASFGFAPFDGDSDLQNLLKAADEEMYQNKARQKPALKLVSDVV</sequence>
<evidence type="ECO:0000256" key="2">
    <source>
        <dbReference type="ARBA" id="ARBA00034247"/>
    </source>
</evidence>
<dbReference type="PANTHER" id="PTHR45138">
    <property type="entry name" value="REGULATORY COMPONENTS OF SENSORY TRANSDUCTION SYSTEM"/>
    <property type="match status" value="1"/>
</dbReference>
<dbReference type="RefSeq" id="WP_147250759.1">
    <property type="nucleotide sequence ID" value="NZ_JARSBO010000010.1"/>
</dbReference>
<name>A0ABT6GGP6_9PROT</name>
<evidence type="ECO:0000313" key="6">
    <source>
        <dbReference type="Proteomes" id="UP001529180"/>
    </source>
</evidence>
<feature type="domain" description="GGDEF" evidence="4">
    <location>
        <begin position="93"/>
        <end position="225"/>
    </location>
</feature>
<dbReference type="InterPro" id="IPR050469">
    <property type="entry name" value="Diguanylate_Cyclase"/>
</dbReference>
<protein>
    <recommendedName>
        <fullName evidence="1">diguanylate cyclase</fullName>
        <ecNumber evidence="1">2.7.7.65</ecNumber>
    </recommendedName>
</protein>
<evidence type="ECO:0000256" key="1">
    <source>
        <dbReference type="ARBA" id="ARBA00012528"/>
    </source>
</evidence>
<dbReference type="Pfam" id="PF00990">
    <property type="entry name" value="GGDEF"/>
    <property type="match status" value="1"/>
</dbReference>
<keyword evidence="6" id="KW-1185">Reference proteome</keyword>
<dbReference type="InterPro" id="IPR043128">
    <property type="entry name" value="Rev_trsase/Diguanyl_cyclase"/>
</dbReference>
<gene>
    <name evidence="5" type="ORF">P7680_18910</name>
</gene>
<organism evidence="5 6">
    <name type="scientific">Thalassospira aquimaris</name>
    <dbReference type="NCBI Taxonomy" id="3037796"/>
    <lineage>
        <taxon>Bacteria</taxon>
        <taxon>Pseudomonadati</taxon>
        <taxon>Pseudomonadota</taxon>
        <taxon>Alphaproteobacteria</taxon>
        <taxon>Rhodospirillales</taxon>
        <taxon>Thalassospiraceae</taxon>
        <taxon>Thalassospira</taxon>
    </lineage>
</organism>
<comment type="caution">
    <text evidence="5">The sequence shown here is derived from an EMBL/GenBank/DDBJ whole genome shotgun (WGS) entry which is preliminary data.</text>
</comment>
<keyword evidence="3" id="KW-0175">Coiled coil</keyword>
<proteinExistence type="predicted"/>
<dbReference type="NCBIfam" id="TIGR00254">
    <property type="entry name" value="GGDEF"/>
    <property type="match status" value="1"/>
</dbReference>
<dbReference type="PANTHER" id="PTHR45138:SF9">
    <property type="entry name" value="DIGUANYLATE CYCLASE DGCM-RELATED"/>
    <property type="match status" value="1"/>
</dbReference>
<dbReference type="InterPro" id="IPR029787">
    <property type="entry name" value="Nucleotide_cyclase"/>
</dbReference>
<keyword evidence="5" id="KW-0808">Transferase</keyword>
<evidence type="ECO:0000256" key="3">
    <source>
        <dbReference type="SAM" id="Coils"/>
    </source>
</evidence>
<dbReference type="EMBL" id="JARSBO010000010">
    <property type="protein sequence ID" value="MDG4721083.1"/>
    <property type="molecule type" value="Genomic_DNA"/>
</dbReference>
<dbReference type="GO" id="GO:0052621">
    <property type="term" value="F:diguanylate cyclase activity"/>
    <property type="evidence" value="ECO:0007669"/>
    <property type="project" value="UniProtKB-EC"/>
</dbReference>
<dbReference type="SMART" id="SM00267">
    <property type="entry name" value="GGDEF"/>
    <property type="match status" value="1"/>
</dbReference>
<dbReference type="Gene3D" id="3.30.70.270">
    <property type="match status" value="1"/>
</dbReference>
<keyword evidence="5" id="KW-0548">Nucleotidyltransferase</keyword>
<dbReference type="CDD" id="cd01949">
    <property type="entry name" value="GGDEF"/>
    <property type="match status" value="1"/>
</dbReference>
<reference evidence="5 6" key="1">
    <citation type="submission" date="2023-03" db="EMBL/GenBank/DDBJ databases">
        <title>Strain FZY0004 represents a novel species in the genus Thalassospira isolated from seawater.</title>
        <authorList>
            <person name="Fu Z.-Y."/>
        </authorList>
    </citation>
    <scope>NUCLEOTIDE SEQUENCE [LARGE SCALE GENOMIC DNA]</scope>
    <source>
        <strain evidence="5 6">FZY0004</strain>
    </source>
</reference>
<dbReference type="Proteomes" id="UP001529180">
    <property type="component" value="Unassembled WGS sequence"/>
</dbReference>